<feature type="domain" description="HTH iclR-type" evidence="4">
    <location>
        <begin position="4"/>
        <end position="65"/>
    </location>
</feature>
<dbReference type="EMBL" id="CP002568">
    <property type="protein sequence ID" value="ADZ69483.1"/>
    <property type="molecule type" value="Genomic_DNA"/>
</dbReference>
<dbReference type="Pfam" id="PF09339">
    <property type="entry name" value="HTH_IclR"/>
    <property type="match status" value="1"/>
</dbReference>
<evidence type="ECO:0000259" key="5">
    <source>
        <dbReference type="PROSITE" id="PS51078"/>
    </source>
</evidence>
<dbReference type="PROSITE" id="PS51077">
    <property type="entry name" value="HTH_ICLR"/>
    <property type="match status" value="1"/>
</dbReference>
<keyword evidence="2" id="KW-0238">DNA-binding</keyword>
<dbReference type="STRING" id="991905.SL003B_1054"/>
<dbReference type="Gene3D" id="3.30.450.40">
    <property type="match status" value="1"/>
</dbReference>
<evidence type="ECO:0000313" key="6">
    <source>
        <dbReference type="EMBL" id="ADZ69483.1"/>
    </source>
</evidence>
<protein>
    <submittedName>
        <fullName evidence="6">Transcriptional regulator, IclR family protein</fullName>
    </submittedName>
</protein>
<keyword evidence="3" id="KW-0804">Transcription</keyword>
<dbReference type="PANTHER" id="PTHR30136:SF24">
    <property type="entry name" value="HTH-TYPE TRANSCRIPTIONAL REPRESSOR ALLR"/>
    <property type="match status" value="1"/>
</dbReference>
<dbReference type="InterPro" id="IPR005471">
    <property type="entry name" value="Tscrpt_reg_IclR_N"/>
</dbReference>
<feature type="domain" description="IclR-ED" evidence="5">
    <location>
        <begin position="66"/>
        <end position="249"/>
    </location>
</feature>
<proteinExistence type="predicted"/>
<dbReference type="InterPro" id="IPR029016">
    <property type="entry name" value="GAF-like_dom_sf"/>
</dbReference>
<evidence type="ECO:0000313" key="7">
    <source>
        <dbReference type="Proteomes" id="UP000008130"/>
    </source>
</evidence>
<dbReference type="GO" id="GO:0003700">
    <property type="term" value="F:DNA-binding transcription factor activity"/>
    <property type="evidence" value="ECO:0007669"/>
    <property type="project" value="TreeGrafter"/>
</dbReference>
<evidence type="ECO:0000256" key="2">
    <source>
        <dbReference type="ARBA" id="ARBA00023125"/>
    </source>
</evidence>
<evidence type="ECO:0000256" key="1">
    <source>
        <dbReference type="ARBA" id="ARBA00023015"/>
    </source>
</evidence>
<dbReference type="InterPro" id="IPR050707">
    <property type="entry name" value="HTH_MetabolicPath_Reg"/>
</dbReference>
<dbReference type="GO" id="GO:0045892">
    <property type="term" value="P:negative regulation of DNA-templated transcription"/>
    <property type="evidence" value="ECO:0007669"/>
    <property type="project" value="TreeGrafter"/>
</dbReference>
<dbReference type="OrthoDB" id="31778at2"/>
<evidence type="ECO:0000256" key="3">
    <source>
        <dbReference type="ARBA" id="ARBA00023163"/>
    </source>
</evidence>
<dbReference type="InterPro" id="IPR036388">
    <property type="entry name" value="WH-like_DNA-bd_sf"/>
</dbReference>
<keyword evidence="7" id="KW-1185">Reference proteome</keyword>
<evidence type="ECO:0000259" key="4">
    <source>
        <dbReference type="PROSITE" id="PS51077"/>
    </source>
</evidence>
<dbReference type="KEGG" id="pgv:SL003B_1054"/>
<dbReference type="SUPFAM" id="SSF55781">
    <property type="entry name" value="GAF domain-like"/>
    <property type="match status" value="1"/>
</dbReference>
<dbReference type="SMART" id="SM00346">
    <property type="entry name" value="HTH_ICLR"/>
    <property type="match status" value="1"/>
</dbReference>
<keyword evidence="1" id="KW-0805">Transcription regulation</keyword>
<dbReference type="SUPFAM" id="SSF46785">
    <property type="entry name" value="Winged helix' DNA-binding domain"/>
    <property type="match status" value="1"/>
</dbReference>
<sequence length="257" mass="28381">MTARNSLERVLSVLEVFSEDRLEWTPEQLMEELGYSRPTLYRYLKTLKDAGFLISMPGTGFTLGPKVVEMDYLMRKSDPVILNGQKYLERFVGKYPCAALLVRWYGTRILCVASECSTPDAISSYSRGRPMPLARGAISRSIMAFLPRRQLLPLIEQNLADLRAIGLGETSEAVQDSFRKVRKAGVAIAYGEVTPGVVGIAAPVFDTGKSPIASICLTIPGNDISGNRLDQMAAEIRAAAEAISDELSRRRCDKIEK</sequence>
<dbReference type="RefSeq" id="WP_013651801.1">
    <property type="nucleotide sequence ID" value="NC_015259.1"/>
</dbReference>
<dbReference type="GO" id="GO:0003677">
    <property type="term" value="F:DNA binding"/>
    <property type="evidence" value="ECO:0007669"/>
    <property type="project" value="UniProtKB-KW"/>
</dbReference>
<dbReference type="InterPro" id="IPR014757">
    <property type="entry name" value="Tscrpt_reg_IclR_C"/>
</dbReference>
<dbReference type="PANTHER" id="PTHR30136">
    <property type="entry name" value="HELIX-TURN-HELIX TRANSCRIPTIONAL REGULATOR, ICLR FAMILY"/>
    <property type="match status" value="1"/>
</dbReference>
<dbReference type="HOGENOM" id="CLU_062618_4_4_5"/>
<dbReference type="PROSITE" id="PS51078">
    <property type="entry name" value="ICLR_ED"/>
    <property type="match status" value="1"/>
</dbReference>
<accession>F2IYN6</accession>
<dbReference type="InterPro" id="IPR036390">
    <property type="entry name" value="WH_DNA-bd_sf"/>
</dbReference>
<organism evidence="6 7">
    <name type="scientific">Polymorphum gilvum (strain LMG 25793 / CGMCC 1.9160 / SL003B-26A1)</name>
    <dbReference type="NCBI Taxonomy" id="991905"/>
    <lineage>
        <taxon>Bacteria</taxon>
        <taxon>Pseudomonadati</taxon>
        <taxon>Pseudomonadota</taxon>
        <taxon>Alphaproteobacteria</taxon>
        <taxon>Rhodobacterales</taxon>
        <taxon>Paracoccaceae</taxon>
        <taxon>Polymorphum</taxon>
    </lineage>
</organism>
<dbReference type="eggNOG" id="COG1414">
    <property type="taxonomic scope" value="Bacteria"/>
</dbReference>
<name>F2IYN6_POLGS</name>
<dbReference type="Proteomes" id="UP000008130">
    <property type="component" value="Chromosome"/>
</dbReference>
<dbReference type="AlphaFoldDB" id="F2IYN6"/>
<gene>
    <name evidence="6" type="ordered locus">SL003B_1054</name>
</gene>
<dbReference type="Gene3D" id="1.10.10.10">
    <property type="entry name" value="Winged helix-like DNA-binding domain superfamily/Winged helix DNA-binding domain"/>
    <property type="match status" value="1"/>
</dbReference>
<dbReference type="PATRIC" id="fig|991905.3.peg.1073"/>
<dbReference type="Pfam" id="PF01614">
    <property type="entry name" value="IclR_C"/>
    <property type="match status" value="1"/>
</dbReference>
<reference evidence="6 7" key="1">
    <citation type="journal article" date="2011" name="J. Bacteriol.">
        <title>Complete genome sequence of Polymorphum gilvum SL003B-26A1T, a crude oil-degrading bacterium from oil-polluted saline soil.</title>
        <authorList>
            <person name="Li S.G."/>
            <person name="Tang Y.Q."/>
            <person name="Nie Y."/>
            <person name="Cai M."/>
            <person name="Wu X.L."/>
        </authorList>
    </citation>
    <scope>NUCLEOTIDE SEQUENCE [LARGE SCALE GENOMIC DNA]</scope>
    <source>
        <strain evidence="7">LMG 25793 / CGMCC 1.9160 / SL003B-26A1</strain>
    </source>
</reference>